<protein>
    <submittedName>
        <fullName evidence="2">Uncharacterized protein</fullName>
    </submittedName>
</protein>
<evidence type="ECO:0000313" key="2">
    <source>
        <dbReference type="EMBL" id="AJR10734.1"/>
    </source>
</evidence>
<dbReference type="KEGG" id="cmx:DNC_03360"/>
<name>A0A069ZS60_CHLMR</name>
<keyword evidence="1" id="KW-0472">Membrane</keyword>
<dbReference type="STRING" id="83560.NC80_03335"/>
<proteinExistence type="predicted"/>
<gene>
    <name evidence="2" type="ORF">BD36_03540</name>
</gene>
<evidence type="ECO:0000313" key="3">
    <source>
        <dbReference type="Proteomes" id="UP000260363"/>
    </source>
</evidence>
<dbReference type="GeneID" id="1246023"/>
<reference evidence="2 3" key="1">
    <citation type="submission" date="2014-02" db="EMBL/GenBank/DDBJ databases">
        <authorList>
            <person name="Chen C."/>
            <person name="Conrad T.A."/>
            <person name="Zhou Z."/>
            <person name="Lai Z."/>
            <person name="Zhong G."/>
        </authorList>
    </citation>
    <scope>NUCLEOTIDE SEQUENCE [LARGE SCALE GENOMIC DNA]</scope>
    <source>
        <strain evidence="2 3">Nigg3-28</strain>
    </source>
</reference>
<evidence type="ECO:0000256" key="1">
    <source>
        <dbReference type="SAM" id="Phobius"/>
    </source>
</evidence>
<dbReference type="KEGG" id="cmm:NC80_03335"/>
<feature type="transmembrane region" description="Helical" evidence="1">
    <location>
        <begin position="135"/>
        <end position="156"/>
    </location>
</feature>
<dbReference type="KEGG" id="cmg:NC81_03355"/>
<dbReference type="Proteomes" id="UP000260363">
    <property type="component" value="Chromosome"/>
</dbReference>
<dbReference type="PATRIC" id="fig|83560.10.peg.680"/>
<feature type="transmembrane region" description="Helical" evidence="1">
    <location>
        <begin position="103"/>
        <end position="129"/>
    </location>
</feature>
<keyword evidence="1" id="KW-1133">Transmembrane helix</keyword>
<dbReference type="EMBL" id="CP007217">
    <property type="protein sequence ID" value="AJR10734.1"/>
    <property type="molecule type" value="Genomic_DNA"/>
</dbReference>
<accession>A0A069ZS60</accession>
<sequence>MLGSIPCYPGYKQIPGYNNNYFYCDLCNSIVSPTNVDIAIVSPDQPTANPKTKLSVLRCKNHPTKGLKSGGPITSLQGLIPSSSVFSSGTHQKMLQLCARVRCLDIVTLCSMLIATLLAVAGAIIQFVIAAPIASFIPFVLLGVSVSLCLASFLCARLSKKNTLRWQELSKEIVLSSLSVPVQSGTECYTLLTEFPPTCYETPKRIDDLPYSVRTCPRRAPRVIVKKTACKLSTHTHKILKKLRRV</sequence>
<dbReference type="OMA" id="EFPPSCH"/>
<keyword evidence="1" id="KW-0812">Transmembrane</keyword>
<dbReference type="AlphaFoldDB" id="A0A069ZS60"/>
<organism evidence="2 3">
    <name type="scientific">Chlamydia muridarum</name>
    <dbReference type="NCBI Taxonomy" id="83560"/>
    <lineage>
        <taxon>Bacteria</taxon>
        <taxon>Pseudomonadati</taxon>
        <taxon>Chlamydiota</taxon>
        <taxon>Chlamydiia</taxon>
        <taxon>Chlamydiales</taxon>
        <taxon>Chlamydiaceae</taxon>
        <taxon>Chlamydia/Chlamydophila group</taxon>
        <taxon>Chlamydia</taxon>
    </lineage>
</organism>
<dbReference type="RefSeq" id="WP_010231148.1">
    <property type="nucleotide sequence ID" value="NZ_CP007217.1"/>
</dbReference>